<evidence type="ECO:0000313" key="2">
    <source>
        <dbReference type="Proteomes" id="UP000663873"/>
    </source>
</evidence>
<name>A0A821TIS6_9BILA</name>
<dbReference type="AlphaFoldDB" id="A0A821TIS6"/>
<sequence>MIEVEDNELLNDTFNNPSRGTFVYLILFDKSLSSLSIHKTIVNRLSQQWTKWEQGTLLASDIRTWENFPKEQKAIFHEIW</sequence>
<evidence type="ECO:0000313" key="1">
    <source>
        <dbReference type="EMBL" id="CAF4875353.1"/>
    </source>
</evidence>
<feature type="non-terminal residue" evidence="1">
    <location>
        <position position="80"/>
    </location>
</feature>
<gene>
    <name evidence="1" type="ORF">UJA718_LOCUS44464</name>
</gene>
<reference evidence="1" key="1">
    <citation type="submission" date="2021-02" db="EMBL/GenBank/DDBJ databases">
        <authorList>
            <person name="Nowell W R."/>
        </authorList>
    </citation>
    <scope>NUCLEOTIDE SEQUENCE</scope>
</reference>
<comment type="caution">
    <text evidence="1">The sequence shown here is derived from an EMBL/GenBank/DDBJ whole genome shotgun (WGS) entry which is preliminary data.</text>
</comment>
<dbReference type="Proteomes" id="UP000663873">
    <property type="component" value="Unassembled WGS sequence"/>
</dbReference>
<dbReference type="EMBL" id="CAJOBP010068717">
    <property type="protein sequence ID" value="CAF4875353.1"/>
    <property type="molecule type" value="Genomic_DNA"/>
</dbReference>
<protein>
    <submittedName>
        <fullName evidence="1">Uncharacterized protein</fullName>
    </submittedName>
</protein>
<keyword evidence="2" id="KW-1185">Reference proteome</keyword>
<proteinExistence type="predicted"/>
<accession>A0A821TIS6</accession>
<organism evidence="1 2">
    <name type="scientific">Rotaria socialis</name>
    <dbReference type="NCBI Taxonomy" id="392032"/>
    <lineage>
        <taxon>Eukaryota</taxon>
        <taxon>Metazoa</taxon>
        <taxon>Spiralia</taxon>
        <taxon>Gnathifera</taxon>
        <taxon>Rotifera</taxon>
        <taxon>Eurotatoria</taxon>
        <taxon>Bdelloidea</taxon>
        <taxon>Philodinida</taxon>
        <taxon>Philodinidae</taxon>
        <taxon>Rotaria</taxon>
    </lineage>
</organism>